<dbReference type="EMBL" id="CM016762">
    <property type="protein sequence ID" value="TMS35801.1"/>
    <property type="molecule type" value="Genomic_DNA"/>
</dbReference>
<keyword evidence="2" id="KW-1185">Reference proteome</keyword>
<protein>
    <submittedName>
        <fullName evidence="1">Uncharacterized protein</fullName>
    </submittedName>
</protein>
<proteinExistence type="predicted"/>
<sequence>MTLYENLGKNRIASICAEPVGQLSAFSQSMLIIYHIAADYRLVIPGKQRKGDLKWTRFADRPAGFKEGPTEGKLTN</sequence>
<dbReference type="AlphaFoldDB" id="A0A4U8URP7"/>
<gene>
    <name evidence="1" type="ORF">L596_003119</name>
</gene>
<accession>A0A4U8URP7</accession>
<reference evidence="1 2" key="2">
    <citation type="journal article" date="2019" name="G3 (Bethesda)">
        <title>Hybrid Assembly of the Genome of the Entomopathogenic Nematode Steinernema carpocapsae Identifies the X-Chromosome.</title>
        <authorList>
            <person name="Serra L."/>
            <person name="Macchietto M."/>
            <person name="Macias-Munoz A."/>
            <person name="McGill C.J."/>
            <person name="Rodriguez I.M."/>
            <person name="Rodriguez B."/>
            <person name="Murad R."/>
            <person name="Mortazavi A."/>
        </authorList>
    </citation>
    <scope>NUCLEOTIDE SEQUENCE [LARGE SCALE GENOMIC DNA]</scope>
    <source>
        <strain evidence="1 2">ALL</strain>
    </source>
</reference>
<name>A0A4U8URP7_STECR</name>
<comment type="caution">
    <text evidence="1">The sequence shown here is derived from an EMBL/GenBank/DDBJ whole genome shotgun (WGS) entry which is preliminary data.</text>
</comment>
<reference evidence="1 2" key="1">
    <citation type="journal article" date="2015" name="Genome Biol.">
        <title>Comparative genomics of Steinernema reveals deeply conserved gene regulatory networks.</title>
        <authorList>
            <person name="Dillman A.R."/>
            <person name="Macchietto M."/>
            <person name="Porter C.F."/>
            <person name="Rogers A."/>
            <person name="Williams B."/>
            <person name="Antoshechkin I."/>
            <person name="Lee M.M."/>
            <person name="Goodwin Z."/>
            <person name="Lu X."/>
            <person name="Lewis E.E."/>
            <person name="Goodrich-Blair H."/>
            <person name="Stock S.P."/>
            <person name="Adams B.J."/>
            <person name="Sternberg P.W."/>
            <person name="Mortazavi A."/>
        </authorList>
    </citation>
    <scope>NUCLEOTIDE SEQUENCE [LARGE SCALE GENOMIC DNA]</scope>
    <source>
        <strain evidence="1 2">ALL</strain>
    </source>
</reference>
<evidence type="ECO:0000313" key="1">
    <source>
        <dbReference type="EMBL" id="TMS35801.1"/>
    </source>
</evidence>
<dbReference type="Proteomes" id="UP000298663">
    <property type="component" value="Chromosome X"/>
</dbReference>
<organism evidence="1 2">
    <name type="scientific">Steinernema carpocapsae</name>
    <name type="common">Entomopathogenic nematode</name>
    <dbReference type="NCBI Taxonomy" id="34508"/>
    <lineage>
        <taxon>Eukaryota</taxon>
        <taxon>Metazoa</taxon>
        <taxon>Ecdysozoa</taxon>
        <taxon>Nematoda</taxon>
        <taxon>Chromadorea</taxon>
        <taxon>Rhabditida</taxon>
        <taxon>Tylenchina</taxon>
        <taxon>Panagrolaimomorpha</taxon>
        <taxon>Strongyloidoidea</taxon>
        <taxon>Steinernematidae</taxon>
        <taxon>Steinernema</taxon>
    </lineage>
</organism>
<evidence type="ECO:0000313" key="2">
    <source>
        <dbReference type="Proteomes" id="UP000298663"/>
    </source>
</evidence>
<dbReference type="EMBL" id="AZBU02000001">
    <property type="protein sequence ID" value="TMS35801.1"/>
    <property type="molecule type" value="Genomic_DNA"/>
</dbReference>